<dbReference type="PANTHER" id="PTHR32552:SF68">
    <property type="entry name" value="FERRICHROME OUTER MEMBRANE TRANSPORTER_PHAGE RECEPTOR"/>
    <property type="match status" value="1"/>
</dbReference>
<evidence type="ECO:0000256" key="2">
    <source>
        <dbReference type="ARBA" id="ARBA00022448"/>
    </source>
</evidence>
<reference evidence="13 14" key="1">
    <citation type="journal article" date="2014" name="Genome Announc.">
        <title>Draft Genome Sequence of Cytophaga fermentans JCM 21142T, a Facultative Anaerobe Isolated from Marine Mud.</title>
        <authorList>
            <person name="Starns D."/>
            <person name="Oshima K."/>
            <person name="Suda W."/>
            <person name="Iino T."/>
            <person name="Yuki M."/>
            <person name="Inoue J."/>
            <person name="Kitamura K."/>
            <person name="Iida T."/>
            <person name="Darby A."/>
            <person name="Hattori M."/>
            <person name="Ohkuma M."/>
        </authorList>
    </citation>
    <scope>NUCLEOTIDE SEQUENCE [LARGE SCALE GENOMIC DNA]</scope>
    <source>
        <strain evidence="13 14">JCM 21142</strain>
    </source>
</reference>
<dbReference type="GO" id="GO:0009279">
    <property type="term" value="C:cell outer membrane"/>
    <property type="evidence" value="ECO:0007669"/>
    <property type="project" value="UniProtKB-SubCell"/>
</dbReference>
<keyword evidence="10 11" id="KW-0998">Cell outer membrane</keyword>
<dbReference type="PANTHER" id="PTHR32552">
    <property type="entry name" value="FERRICHROME IRON RECEPTOR-RELATED"/>
    <property type="match status" value="1"/>
</dbReference>
<dbReference type="EMBL" id="BAMD01000029">
    <property type="protein sequence ID" value="GAF03752.1"/>
    <property type="molecule type" value="Genomic_DNA"/>
</dbReference>
<gene>
    <name evidence="13" type="ORF">JCM21142_62433</name>
</gene>
<dbReference type="SUPFAM" id="SSF56935">
    <property type="entry name" value="Porins"/>
    <property type="match status" value="1"/>
</dbReference>
<dbReference type="STRING" id="869213.GCA_000517085_02683"/>
<protein>
    <submittedName>
        <fullName evidence="13">Outer-membrane receptor</fullName>
    </submittedName>
</protein>
<evidence type="ECO:0000256" key="6">
    <source>
        <dbReference type="ARBA" id="ARBA00022729"/>
    </source>
</evidence>
<keyword evidence="2 11" id="KW-0813">Transport</keyword>
<keyword evidence="6" id="KW-0732">Signal</keyword>
<dbReference type="eggNOG" id="COG4774">
    <property type="taxonomic scope" value="Bacteria"/>
</dbReference>
<keyword evidence="3 11" id="KW-1134">Transmembrane beta strand</keyword>
<evidence type="ECO:0000256" key="11">
    <source>
        <dbReference type="PROSITE-ProRule" id="PRU01360"/>
    </source>
</evidence>
<keyword evidence="14" id="KW-1185">Reference proteome</keyword>
<keyword evidence="9 11" id="KW-0472">Membrane</keyword>
<dbReference type="AlphaFoldDB" id="W7Y6D0"/>
<keyword evidence="13" id="KW-0675">Receptor</keyword>
<feature type="domain" description="TonB-dependent receptor plug" evidence="12">
    <location>
        <begin position="24"/>
        <end position="125"/>
    </location>
</feature>
<dbReference type="InterPro" id="IPR039426">
    <property type="entry name" value="TonB-dep_rcpt-like"/>
</dbReference>
<evidence type="ECO:0000256" key="3">
    <source>
        <dbReference type="ARBA" id="ARBA00022452"/>
    </source>
</evidence>
<dbReference type="RefSeq" id="WP_027472223.1">
    <property type="nucleotide sequence ID" value="NZ_BAMD01000029.1"/>
</dbReference>
<keyword evidence="7" id="KW-0408">Iron</keyword>
<dbReference type="GO" id="GO:0015344">
    <property type="term" value="F:siderophore uptake transmembrane transporter activity"/>
    <property type="evidence" value="ECO:0007669"/>
    <property type="project" value="TreeGrafter"/>
</dbReference>
<dbReference type="PROSITE" id="PS52016">
    <property type="entry name" value="TONB_DEPENDENT_REC_3"/>
    <property type="match status" value="1"/>
</dbReference>
<evidence type="ECO:0000259" key="12">
    <source>
        <dbReference type="Pfam" id="PF07715"/>
    </source>
</evidence>
<dbReference type="Gene3D" id="2.40.170.20">
    <property type="entry name" value="TonB-dependent receptor, beta-barrel domain"/>
    <property type="match status" value="1"/>
</dbReference>
<evidence type="ECO:0000256" key="9">
    <source>
        <dbReference type="ARBA" id="ARBA00023136"/>
    </source>
</evidence>
<evidence type="ECO:0000256" key="4">
    <source>
        <dbReference type="ARBA" id="ARBA00022496"/>
    </source>
</evidence>
<comment type="subcellular location">
    <subcellularLocation>
        <location evidence="1 11">Cell outer membrane</location>
        <topology evidence="1 11">Multi-pass membrane protein</topology>
    </subcellularLocation>
</comment>
<organism evidence="13 14">
    <name type="scientific">Saccharicrinis fermentans DSM 9555 = JCM 21142</name>
    <dbReference type="NCBI Taxonomy" id="869213"/>
    <lineage>
        <taxon>Bacteria</taxon>
        <taxon>Pseudomonadati</taxon>
        <taxon>Bacteroidota</taxon>
        <taxon>Bacteroidia</taxon>
        <taxon>Marinilabiliales</taxon>
        <taxon>Marinilabiliaceae</taxon>
        <taxon>Saccharicrinis</taxon>
    </lineage>
</organism>
<evidence type="ECO:0000256" key="10">
    <source>
        <dbReference type="ARBA" id="ARBA00023237"/>
    </source>
</evidence>
<keyword evidence="5 11" id="KW-0812">Transmembrane</keyword>
<sequence length="165" mass="17935">MQEIDVQEESIHPTEESLKVMAPLKDIPITTSTVTRSLLDQRQVWNLNEAVKYTTGISPSLNYGGFQTFTMRGFRGPVIMVDGARDERMNLSNSAPVTSLASVEKIEYLKGPAAILYGHSAVGGILNIVRKKPTEAFTANMTATYGSWNTKEVNAGAGGAINSKR</sequence>
<evidence type="ECO:0000313" key="13">
    <source>
        <dbReference type="EMBL" id="GAF03752.1"/>
    </source>
</evidence>
<dbReference type="Pfam" id="PF07715">
    <property type="entry name" value="Plug"/>
    <property type="match status" value="1"/>
</dbReference>
<keyword evidence="8" id="KW-0406">Ion transport</keyword>
<proteinExistence type="inferred from homology"/>
<keyword evidence="4" id="KW-0410">Iron transport</keyword>
<comment type="similarity">
    <text evidence="11">Belongs to the TonB-dependent receptor family.</text>
</comment>
<dbReference type="InterPro" id="IPR036942">
    <property type="entry name" value="Beta-barrel_TonB_sf"/>
</dbReference>
<evidence type="ECO:0000313" key="14">
    <source>
        <dbReference type="Proteomes" id="UP000019402"/>
    </source>
</evidence>
<evidence type="ECO:0000256" key="7">
    <source>
        <dbReference type="ARBA" id="ARBA00023004"/>
    </source>
</evidence>
<dbReference type="Proteomes" id="UP000019402">
    <property type="component" value="Unassembled WGS sequence"/>
</dbReference>
<comment type="caution">
    <text evidence="13">The sequence shown here is derived from an EMBL/GenBank/DDBJ whole genome shotgun (WGS) entry which is preliminary data.</text>
</comment>
<dbReference type="InterPro" id="IPR012910">
    <property type="entry name" value="Plug_dom"/>
</dbReference>
<evidence type="ECO:0000256" key="5">
    <source>
        <dbReference type="ARBA" id="ARBA00022692"/>
    </source>
</evidence>
<evidence type="ECO:0000256" key="1">
    <source>
        <dbReference type="ARBA" id="ARBA00004571"/>
    </source>
</evidence>
<evidence type="ECO:0000256" key="8">
    <source>
        <dbReference type="ARBA" id="ARBA00023065"/>
    </source>
</evidence>
<dbReference type="OrthoDB" id="9775095at2"/>
<accession>W7Y6D0</accession>
<name>W7Y6D0_9BACT</name>